<feature type="transmembrane region" description="Helical" evidence="7">
    <location>
        <begin position="126"/>
        <end position="148"/>
    </location>
</feature>
<reference evidence="9 10" key="1">
    <citation type="submission" date="2015-09" db="EMBL/GenBank/DDBJ databases">
        <title>Host preference determinants of Valsa canker pathogens revealed by comparative genomics.</title>
        <authorList>
            <person name="Yin Z."/>
            <person name="Huang L."/>
        </authorList>
    </citation>
    <scope>NUCLEOTIDE SEQUENCE [LARGE SCALE GENOMIC DNA]</scope>
    <source>
        <strain evidence="9 10">SXYLt</strain>
    </source>
</reference>
<dbReference type="AlphaFoldDB" id="A0A423VM24"/>
<evidence type="ECO:0000256" key="2">
    <source>
        <dbReference type="ARBA" id="ARBA00022692"/>
    </source>
</evidence>
<keyword evidence="4 7" id="KW-0472">Membrane</keyword>
<dbReference type="Proteomes" id="UP000285146">
    <property type="component" value="Unassembled WGS sequence"/>
</dbReference>
<evidence type="ECO:0000259" key="8">
    <source>
        <dbReference type="Pfam" id="PF20684"/>
    </source>
</evidence>
<keyword evidence="3 7" id="KW-1133">Transmembrane helix</keyword>
<feature type="transmembrane region" description="Helical" evidence="7">
    <location>
        <begin position="215"/>
        <end position="237"/>
    </location>
</feature>
<dbReference type="PANTHER" id="PTHR33048">
    <property type="entry name" value="PTH11-LIKE INTEGRAL MEMBRANE PROTEIN (AFU_ORTHOLOGUE AFUA_5G11245)"/>
    <property type="match status" value="1"/>
</dbReference>
<feature type="compositionally biased region" description="Basic and acidic residues" evidence="6">
    <location>
        <begin position="323"/>
        <end position="332"/>
    </location>
</feature>
<keyword evidence="10" id="KW-1185">Reference proteome</keyword>
<dbReference type="GO" id="GO:0016020">
    <property type="term" value="C:membrane"/>
    <property type="evidence" value="ECO:0007669"/>
    <property type="project" value="UniProtKB-SubCell"/>
</dbReference>
<gene>
    <name evidence="9" type="ORF">VPNG_09827</name>
</gene>
<evidence type="ECO:0000313" key="9">
    <source>
        <dbReference type="EMBL" id="ROV92073.1"/>
    </source>
</evidence>
<evidence type="ECO:0000256" key="7">
    <source>
        <dbReference type="SAM" id="Phobius"/>
    </source>
</evidence>
<comment type="similarity">
    <text evidence="5">Belongs to the SAT4 family.</text>
</comment>
<name>A0A423VM24_9PEZI</name>
<sequence>MALSIGTNVVIISVVFSLLAIAMVLVRFHSRKTQRVALGFDDYLIVPATFLTIGVGIANAISSIAGSLGQHVQLSPEGKAEYTARTVIFMKCLFCTTLLSTPALALTKCSIVCFYRRLFPGPRFNIASRATIVLVALWGSAMFLANLLTCRPISGNWGAFTAAPAEAMKGAICVNPVPRYWTSGVLDVFTDIVIFILPQPLVWRLQMSTSKKVGVSAIFSVGVFVIAIGAVKISFFVEAGKEATKSYDVTFEWISDDQAPTLYWTQLECAVAVICACLPTLRVNVFTVTVNKLRSYASKISLRDRGSNPSSKTSEYEPSLPQWERDSKDTSTDTKSPFQPAVYKAEAISLSNIDVSQHHPVNNIASAIYVQREVNQQRVGAGYP</sequence>
<feature type="transmembrane region" description="Helical" evidence="7">
    <location>
        <begin position="88"/>
        <end position="114"/>
    </location>
</feature>
<comment type="caution">
    <text evidence="9">The sequence shown here is derived from an EMBL/GenBank/DDBJ whole genome shotgun (WGS) entry which is preliminary data.</text>
</comment>
<evidence type="ECO:0000256" key="5">
    <source>
        <dbReference type="ARBA" id="ARBA00038359"/>
    </source>
</evidence>
<dbReference type="InterPro" id="IPR049326">
    <property type="entry name" value="Rhodopsin_dom_fungi"/>
</dbReference>
<evidence type="ECO:0000256" key="3">
    <source>
        <dbReference type="ARBA" id="ARBA00022989"/>
    </source>
</evidence>
<dbReference type="Pfam" id="PF20684">
    <property type="entry name" value="Fung_rhodopsin"/>
    <property type="match status" value="1"/>
</dbReference>
<comment type="subcellular location">
    <subcellularLocation>
        <location evidence="1">Membrane</location>
        <topology evidence="1">Multi-pass membrane protein</topology>
    </subcellularLocation>
</comment>
<accession>A0A423VM24</accession>
<dbReference type="InParanoid" id="A0A423VM24"/>
<evidence type="ECO:0000256" key="1">
    <source>
        <dbReference type="ARBA" id="ARBA00004141"/>
    </source>
</evidence>
<feature type="domain" description="Rhodopsin" evidence="8">
    <location>
        <begin position="26"/>
        <end position="283"/>
    </location>
</feature>
<evidence type="ECO:0000313" key="10">
    <source>
        <dbReference type="Proteomes" id="UP000285146"/>
    </source>
</evidence>
<protein>
    <recommendedName>
        <fullName evidence="8">Rhodopsin domain-containing protein</fullName>
    </recommendedName>
</protein>
<organism evidence="9 10">
    <name type="scientific">Cytospora leucostoma</name>
    <dbReference type="NCBI Taxonomy" id="1230097"/>
    <lineage>
        <taxon>Eukaryota</taxon>
        <taxon>Fungi</taxon>
        <taxon>Dikarya</taxon>
        <taxon>Ascomycota</taxon>
        <taxon>Pezizomycotina</taxon>
        <taxon>Sordariomycetes</taxon>
        <taxon>Sordariomycetidae</taxon>
        <taxon>Diaporthales</taxon>
        <taxon>Cytosporaceae</taxon>
        <taxon>Cytospora</taxon>
    </lineage>
</organism>
<evidence type="ECO:0000256" key="6">
    <source>
        <dbReference type="SAM" id="MobiDB-lite"/>
    </source>
</evidence>
<dbReference type="PANTHER" id="PTHR33048:SF134">
    <property type="entry name" value="INTEGRAL MEMBRANE PROTEIN"/>
    <property type="match status" value="1"/>
</dbReference>
<feature type="transmembrane region" description="Helical" evidence="7">
    <location>
        <begin position="40"/>
        <end position="68"/>
    </location>
</feature>
<feature type="region of interest" description="Disordered" evidence="6">
    <location>
        <begin position="303"/>
        <end position="338"/>
    </location>
</feature>
<keyword evidence="2 7" id="KW-0812">Transmembrane</keyword>
<proteinExistence type="inferred from homology"/>
<feature type="transmembrane region" description="Helical" evidence="7">
    <location>
        <begin position="6"/>
        <end position="28"/>
    </location>
</feature>
<dbReference type="OrthoDB" id="5393606at2759"/>
<evidence type="ECO:0000256" key="4">
    <source>
        <dbReference type="ARBA" id="ARBA00023136"/>
    </source>
</evidence>
<dbReference type="InterPro" id="IPR052337">
    <property type="entry name" value="SAT4-like"/>
</dbReference>
<dbReference type="EMBL" id="LKEB01000087">
    <property type="protein sequence ID" value="ROV92073.1"/>
    <property type="molecule type" value="Genomic_DNA"/>
</dbReference>